<accession>A0AAV4X309</accession>
<comment type="caution">
    <text evidence="2">The sequence shown here is derived from an EMBL/GenBank/DDBJ whole genome shotgun (WGS) entry which is preliminary data.</text>
</comment>
<dbReference type="AlphaFoldDB" id="A0AAV4X309"/>
<dbReference type="Proteomes" id="UP001054837">
    <property type="component" value="Unassembled WGS sequence"/>
</dbReference>
<name>A0AAV4X309_9ARAC</name>
<sequence length="121" mass="14209">MNQNCTRIDGRYFRDKYDRRNNHDYPFKHSSNRGGGGLEIVMKKILKDHFRNLENNKRTKKSCNWLLALWQLNKFHHHLKKPQKCLMHDGAKHVDINMSKFSSSSQISNRTRYSSDSGSAG</sequence>
<evidence type="ECO:0000313" key="2">
    <source>
        <dbReference type="EMBL" id="GIY89620.1"/>
    </source>
</evidence>
<protein>
    <submittedName>
        <fullName evidence="2">Uncharacterized protein</fullName>
    </submittedName>
</protein>
<proteinExistence type="predicted"/>
<evidence type="ECO:0000256" key="1">
    <source>
        <dbReference type="SAM" id="MobiDB-lite"/>
    </source>
</evidence>
<dbReference type="EMBL" id="BPLQ01015676">
    <property type="protein sequence ID" value="GIY89620.1"/>
    <property type="molecule type" value="Genomic_DNA"/>
</dbReference>
<organism evidence="2 3">
    <name type="scientific">Caerostris darwini</name>
    <dbReference type="NCBI Taxonomy" id="1538125"/>
    <lineage>
        <taxon>Eukaryota</taxon>
        <taxon>Metazoa</taxon>
        <taxon>Ecdysozoa</taxon>
        <taxon>Arthropoda</taxon>
        <taxon>Chelicerata</taxon>
        <taxon>Arachnida</taxon>
        <taxon>Araneae</taxon>
        <taxon>Araneomorphae</taxon>
        <taxon>Entelegynae</taxon>
        <taxon>Araneoidea</taxon>
        <taxon>Araneidae</taxon>
        <taxon>Caerostris</taxon>
    </lineage>
</organism>
<evidence type="ECO:0000313" key="3">
    <source>
        <dbReference type="Proteomes" id="UP001054837"/>
    </source>
</evidence>
<reference evidence="2 3" key="1">
    <citation type="submission" date="2021-06" db="EMBL/GenBank/DDBJ databases">
        <title>Caerostris darwini draft genome.</title>
        <authorList>
            <person name="Kono N."/>
            <person name="Arakawa K."/>
        </authorList>
    </citation>
    <scope>NUCLEOTIDE SEQUENCE [LARGE SCALE GENOMIC DNA]</scope>
</reference>
<keyword evidence="3" id="KW-1185">Reference proteome</keyword>
<gene>
    <name evidence="2" type="ORF">CDAR_311801</name>
</gene>
<feature type="region of interest" description="Disordered" evidence="1">
    <location>
        <begin position="100"/>
        <end position="121"/>
    </location>
</feature>